<feature type="transmembrane region" description="Helical" evidence="1">
    <location>
        <begin position="83"/>
        <end position="105"/>
    </location>
</feature>
<dbReference type="AlphaFoldDB" id="X0UQ37"/>
<name>X0UQ37_9ZZZZ</name>
<feature type="non-terminal residue" evidence="4">
    <location>
        <position position="1"/>
    </location>
</feature>
<keyword evidence="1" id="KW-1133">Transmembrane helix</keyword>
<gene>
    <name evidence="4" type="ORF">S01H1_34971</name>
</gene>
<dbReference type="InterPro" id="IPR046711">
    <property type="entry name" value="DUF6784"/>
</dbReference>
<accession>X0UQ37</accession>
<sequence>LGRAHWARVFGSLFRRPRTSDDHRNRSSGTMFLLGVAGMFVWLLWAGVQWGWALFYVVFAFVIALVISRVVAESGMPFVRLDFRYYISLVKVLPRVLGVSASVVMSPVSLFFSYVIATLFPTASLCNVSAVSMHALSLDESERARRHGGRRVLGLLAVLVLGLIVCGGAHVWTNYHHSSTLDGRTSPVNVWGTERFKLADKAILELRGGQLSQRTYNQPGHLLFGAALAALLQWLCLLTPRWPLHPVGLVMVNMWFAKLYWASIFMGWFGK</sequence>
<feature type="transmembrane region" description="Helical" evidence="1">
    <location>
        <begin position="53"/>
        <end position="71"/>
    </location>
</feature>
<feature type="transmembrane region" description="Helical" evidence="1">
    <location>
        <begin position="152"/>
        <end position="172"/>
    </location>
</feature>
<keyword evidence="1" id="KW-0472">Membrane</keyword>
<protein>
    <submittedName>
        <fullName evidence="4">Uncharacterized protein</fullName>
    </submittedName>
</protein>
<feature type="domain" description="DUF6785" evidence="3">
    <location>
        <begin position="2"/>
        <end position="177"/>
    </location>
</feature>
<evidence type="ECO:0000313" key="4">
    <source>
        <dbReference type="EMBL" id="GAG07924.1"/>
    </source>
</evidence>
<feature type="domain" description="DUF6784" evidence="2">
    <location>
        <begin position="222"/>
        <end position="270"/>
    </location>
</feature>
<evidence type="ECO:0000259" key="2">
    <source>
        <dbReference type="Pfam" id="PF20580"/>
    </source>
</evidence>
<proteinExistence type="predicted"/>
<keyword evidence="1" id="KW-0812">Transmembrane</keyword>
<dbReference type="EMBL" id="BARS01021812">
    <property type="protein sequence ID" value="GAG07924.1"/>
    <property type="molecule type" value="Genomic_DNA"/>
</dbReference>
<feature type="transmembrane region" description="Helical" evidence="1">
    <location>
        <begin position="111"/>
        <end position="131"/>
    </location>
</feature>
<evidence type="ECO:0000259" key="3">
    <source>
        <dbReference type="Pfam" id="PF20581"/>
    </source>
</evidence>
<dbReference type="InterPro" id="IPR046712">
    <property type="entry name" value="DUF6785"/>
</dbReference>
<reference evidence="4" key="1">
    <citation type="journal article" date="2014" name="Front. Microbiol.">
        <title>High frequency of phylogenetically diverse reductive dehalogenase-homologous genes in deep subseafloor sedimentary metagenomes.</title>
        <authorList>
            <person name="Kawai M."/>
            <person name="Futagami T."/>
            <person name="Toyoda A."/>
            <person name="Takaki Y."/>
            <person name="Nishi S."/>
            <person name="Hori S."/>
            <person name="Arai W."/>
            <person name="Tsubouchi T."/>
            <person name="Morono Y."/>
            <person name="Uchiyama I."/>
            <person name="Ito T."/>
            <person name="Fujiyama A."/>
            <person name="Inagaki F."/>
            <person name="Takami H."/>
        </authorList>
    </citation>
    <scope>NUCLEOTIDE SEQUENCE</scope>
    <source>
        <strain evidence="4">Expedition CK06-06</strain>
    </source>
</reference>
<evidence type="ECO:0000256" key="1">
    <source>
        <dbReference type="SAM" id="Phobius"/>
    </source>
</evidence>
<comment type="caution">
    <text evidence="4">The sequence shown here is derived from an EMBL/GenBank/DDBJ whole genome shotgun (WGS) entry which is preliminary data.</text>
</comment>
<dbReference type="Pfam" id="PF20581">
    <property type="entry name" value="DUF6785"/>
    <property type="match status" value="1"/>
</dbReference>
<organism evidence="4">
    <name type="scientific">marine sediment metagenome</name>
    <dbReference type="NCBI Taxonomy" id="412755"/>
    <lineage>
        <taxon>unclassified sequences</taxon>
        <taxon>metagenomes</taxon>
        <taxon>ecological metagenomes</taxon>
    </lineage>
</organism>
<dbReference type="Pfam" id="PF20580">
    <property type="entry name" value="DUF6784"/>
    <property type="match status" value="1"/>
</dbReference>
<feature type="non-terminal residue" evidence="4">
    <location>
        <position position="271"/>
    </location>
</feature>
<feature type="transmembrane region" description="Helical" evidence="1">
    <location>
        <begin position="247"/>
        <end position="269"/>
    </location>
</feature>
<feature type="transmembrane region" description="Helical" evidence="1">
    <location>
        <begin position="28"/>
        <end position="47"/>
    </location>
</feature>